<dbReference type="EMBL" id="MHKI01000008">
    <property type="protein sequence ID" value="OGY87512.1"/>
    <property type="molecule type" value="Genomic_DNA"/>
</dbReference>
<gene>
    <name evidence="2" type="ORF">A2319_04085</name>
</gene>
<dbReference type="AlphaFoldDB" id="A0A1G2BED7"/>
<proteinExistence type="predicted"/>
<evidence type="ECO:0000313" key="2">
    <source>
        <dbReference type="EMBL" id="OGY87512.1"/>
    </source>
</evidence>
<name>A0A1G2BED7_9BACT</name>
<accession>A0A1G2BED7</accession>
<keyword evidence="1" id="KW-0812">Transmembrane</keyword>
<protein>
    <submittedName>
        <fullName evidence="2">Uncharacterized protein</fullName>
    </submittedName>
</protein>
<keyword evidence="1" id="KW-0472">Membrane</keyword>
<sequence>MKKDFKYHEPELSSTPEHQRKLVFLSILGGVVIVLVWLAAWPFNFRNDQQGTISTNTFFQVITGNLATGVDALSQMESKEKK</sequence>
<organism evidence="2 3">
    <name type="scientific">Candidatus Kerfeldbacteria bacterium RIFOXYB2_FULL_38_14</name>
    <dbReference type="NCBI Taxonomy" id="1798547"/>
    <lineage>
        <taxon>Bacteria</taxon>
        <taxon>Candidatus Kerfeldiibacteriota</taxon>
    </lineage>
</organism>
<reference evidence="2 3" key="1">
    <citation type="journal article" date="2016" name="Nat. Commun.">
        <title>Thousands of microbial genomes shed light on interconnected biogeochemical processes in an aquifer system.</title>
        <authorList>
            <person name="Anantharaman K."/>
            <person name="Brown C.T."/>
            <person name="Hug L.A."/>
            <person name="Sharon I."/>
            <person name="Castelle C.J."/>
            <person name="Probst A.J."/>
            <person name="Thomas B.C."/>
            <person name="Singh A."/>
            <person name="Wilkins M.J."/>
            <person name="Karaoz U."/>
            <person name="Brodie E.L."/>
            <person name="Williams K.H."/>
            <person name="Hubbard S.S."/>
            <person name="Banfield J.F."/>
        </authorList>
    </citation>
    <scope>NUCLEOTIDE SEQUENCE [LARGE SCALE GENOMIC DNA]</scope>
</reference>
<keyword evidence="1" id="KW-1133">Transmembrane helix</keyword>
<feature type="transmembrane region" description="Helical" evidence="1">
    <location>
        <begin position="21"/>
        <end position="43"/>
    </location>
</feature>
<dbReference type="Proteomes" id="UP000176420">
    <property type="component" value="Unassembled WGS sequence"/>
</dbReference>
<comment type="caution">
    <text evidence="2">The sequence shown here is derived from an EMBL/GenBank/DDBJ whole genome shotgun (WGS) entry which is preliminary data.</text>
</comment>
<evidence type="ECO:0000256" key="1">
    <source>
        <dbReference type="SAM" id="Phobius"/>
    </source>
</evidence>
<evidence type="ECO:0000313" key="3">
    <source>
        <dbReference type="Proteomes" id="UP000176420"/>
    </source>
</evidence>